<comment type="function">
    <text evidence="5">ATPase that binds to both the 70S ribosome and the 50S ribosomal subunit in a nucleotide-independent manner.</text>
</comment>
<dbReference type="InterPro" id="IPR023192">
    <property type="entry name" value="TGS-like_dom_sf"/>
</dbReference>
<gene>
    <name evidence="5 7" type="primary">ychF</name>
    <name evidence="7" type="ORF">KBB96_01640</name>
</gene>
<keyword evidence="3 5" id="KW-0067">ATP-binding</keyword>
<keyword evidence="2 5" id="KW-0547">Nucleotide-binding</keyword>
<keyword evidence="1" id="KW-0479">Metal-binding</keyword>
<dbReference type="FunFam" id="1.10.150.300:FF:000001">
    <property type="entry name" value="Ribosome-binding ATPase YchF"/>
    <property type="match status" value="1"/>
</dbReference>
<dbReference type="InterPro" id="IPR004396">
    <property type="entry name" value="ATPase_YchF/OLA1"/>
</dbReference>
<dbReference type="Gene3D" id="3.10.20.30">
    <property type="match status" value="1"/>
</dbReference>
<dbReference type="CDD" id="cd04867">
    <property type="entry name" value="TGS_YchF_OLA1"/>
    <property type="match status" value="1"/>
</dbReference>
<evidence type="ECO:0000313" key="8">
    <source>
        <dbReference type="Proteomes" id="UP000676169"/>
    </source>
</evidence>
<feature type="binding site" evidence="5">
    <location>
        <begin position="11"/>
        <end position="16"/>
    </location>
    <ligand>
        <name>ATP</name>
        <dbReference type="ChEBI" id="CHEBI:30616"/>
    </ligand>
</feature>
<evidence type="ECO:0000256" key="4">
    <source>
        <dbReference type="ARBA" id="ARBA00022842"/>
    </source>
</evidence>
<dbReference type="SUPFAM" id="SSF52540">
    <property type="entry name" value="P-loop containing nucleoside triphosphate hydrolases"/>
    <property type="match status" value="1"/>
</dbReference>
<protein>
    <recommendedName>
        <fullName evidence="5">Ribosome-binding ATPase YchF</fullName>
    </recommendedName>
</protein>
<dbReference type="PANTHER" id="PTHR23305:SF18">
    <property type="entry name" value="OBG-TYPE G DOMAIN-CONTAINING PROTEIN"/>
    <property type="match status" value="1"/>
</dbReference>
<organism evidence="7 8">
    <name type="scientific">Luteolibacter ambystomatis</name>
    <dbReference type="NCBI Taxonomy" id="2824561"/>
    <lineage>
        <taxon>Bacteria</taxon>
        <taxon>Pseudomonadati</taxon>
        <taxon>Verrucomicrobiota</taxon>
        <taxon>Verrucomicrobiia</taxon>
        <taxon>Verrucomicrobiales</taxon>
        <taxon>Verrucomicrobiaceae</taxon>
        <taxon>Luteolibacter</taxon>
    </lineage>
</organism>
<keyword evidence="4" id="KW-0460">Magnesium</keyword>
<dbReference type="GO" id="GO:0005737">
    <property type="term" value="C:cytoplasm"/>
    <property type="evidence" value="ECO:0007669"/>
    <property type="project" value="TreeGrafter"/>
</dbReference>
<dbReference type="RefSeq" id="WP_211631747.1">
    <property type="nucleotide sequence ID" value="NZ_CP073100.1"/>
</dbReference>
<evidence type="ECO:0000256" key="2">
    <source>
        <dbReference type="ARBA" id="ARBA00022741"/>
    </source>
</evidence>
<dbReference type="InterPro" id="IPR012675">
    <property type="entry name" value="Beta-grasp_dom_sf"/>
</dbReference>
<dbReference type="Gene3D" id="3.40.50.300">
    <property type="entry name" value="P-loop containing nucleotide triphosphate hydrolases"/>
    <property type="match status" value="1"/>
</dbReference>
<feature type="domain" description="OBG-type G" evidence="6">
    <location>
        <begin position="2"/>
        <end position="264"/>
    </location>
</feature>
<dbReference type="PROSITE" id="PS51710">
    <property type="entry name" value="G_OBG"/>
    <property type="match status" value="1"/>
</dbReference>
<dbReference type="GO" id="GO:0005525">
    <property type="term" value="F:GTP binding"/>
    <property type="evidence" value="ECO:0007669"/>
    <property type="project" value="InterPro"/>
</dbReference>
<dbReference type="Pfam" id="PF06071">
    <property type="entry name" value="YchF-GTPase_C"/>
    <property type="match status" value="1"/>
</dbReference>
<dbReference type="InterPro" id="IPR027417">
    <property type="entry name" value="P-loop_NTPase"/>
</dbReference>
<sequence>MLKAGIVGLPNVGKSTLFNAVTRSRKAEAANYPFCTIDPNVGIVVVPDARLEVLSKISGSQKLVPTAIEFVDIAGLVKGASEGAGLGNQFLANIRETDAIVQVVRCFENDDIIHELGSVDPIRDIEIINAELILADIAALEKRRSSREKKAKGGDKESKKEVELIDILLPHLNDGNPALTLKFAEEDKPIVKDFFLLSSKKTIYACNVAEDELGAAQADPDSHPLVAKVRKFAAEHSGAEAVVISARIEEELIDLDPADAADFLKDMGVTDSGVSALIRGVYHLLGLRTYLTTGVQETRAWTIYEGDKAPAAAGVIHTDFERGFIAAEIVHYDDLVELGSKTAAKEKGKLRIEGKEYVVKDGDVIEFRFNVSK</sequence>
<dbReference type="Pfam" id="PF01926">
    <property type="entry name" value="MMR_HSR1"/>
    <property type="match status" value="1"/>
</dbReference>
<dbReference type="InterPro" id="IPR031167">
    <property type="entry name" value="G_OBG"/>
</dbReference>
<evidence type="ECO:0000256" key="1">
    <source>
        <dbReference type="ARBA" id="ARBA00022723"/>
    </source>
</evidence>
<dbReference type="GO" id="GO:0043023">
    <property type="term" value="F:ribosomal large subunit binding"/>
    <property type="evidence" value="ECO:0007669"/>
    <property type="project" value="UniProtKB-UniRule"/>
</dbReference>
<evidence type="ECO:0000313" key="7">
    <source>
        <dbReference type="EMBL" id="QUE51608.1"/>
    </source>
</evidence>
<evidence type="ECO:0000256" key="5">
    <source>
        <dbReference type="HAMAP-Rule" id="MF_00944"/>
    </source>
</evidence>
<proteinExistence type="inferred from homology"/>
<accession>A0A975PER8</accession>
<dbReference type="KEGG" id="lamb:KBB96_01640"/>
<dbReference type="PANTHER" id="PTHR23305">
    <property type="entry name" value="OBG GTPASE FAMILY"/>
    <property type="match status" value="1"/>
</dbReference>
<dbReference type="FunFam" id="3.10.20.30:FF:000001">
    <property type="entry name" value="Ribosome-binding ATPase YchF"/>
    <property type="match status" value="1"/>
</dbReference>
<dbReference type="PIRSF" id="PIRSF006641">
    <property type="entry name" value="CHP00092"/>
    <property type="match status" value="1"/>
</dbReference>
<dbReference type="CDD" id="cd01900">
    <property type="entry name" value="YchF"/>
    <property type="match status" value="1"/>
</dbReference>
<dbReference type="EMBL" id="CP073100">
    <property type="protein sequence ID" value="QUE51608.1"/>
    <property type="molecule type" value="Genomic_DNA"/>
</dbReference>
<evidence type="ECO:0000259" key="6">
    <source>
        <dbReference type="PROSITE" id="PS51710"/>
    </source>
</evidence>
<dbReference type="GO" id="GO:0016887">
    <property type="term" value="F:ATP hydrolysis activity"/>
    <property type="evidence" value="ECO:0007669"/>
    <property type="project" value="UniProtKB-UniRule"/>
</dbReference>
<comment type="similarity">
    <text evidence="5">Belongs to the TRAFAC class OBG-HflX-like GTPase superfamily. OBG GTPase family. YchF/OLA1 subfamily.</text>
</comment>
<dbReference type="InterPro" id="IPR041706">
    <property type="entry name" value="YchF_N"/>
</dbReference>
<dbReference type="Proteomes" id="UP000676169">
    <property type="component" value="Chromosome"/>
</dbReference>
<name>A0A975PER8_9BACT</name>
<dbReference type="InterPro" id="IPR013029">
    <property type="entry name" value="YchF_C"/>
</dbReference>
<dbReference type="InterPro" id="IPR006073">
    <property type="entry name" value="GTP-bd"/>
</dbReference>
<dbReference type="GO" id="GO:0005524">
    <property type="term" value="F:ATP binding"/>
    <property type="evidence" value="ECO:0007669"/>
    <property type="project" value="UniProtKB-UniRule"/>
</dbReference>
<dbReference type="InterPro" id="IPR012676">
    <property type="entry name" value="TGS-like"/>
</dbReference>
<dbReference type="PRINTS" id="PR00326">
    <property type="entry name" value="GTP1OBG"/>
</dbReference>
<reference evidence="7" key="1">
    <citation type="submission" date="2021-04" db="EMBL/GenBank/DDBJ databases">
        <title>Luteolibacter sp. 32A isolated from the skin of an Anderson's salamander (Ambystoma andersonii).</title>
        <authorList>
            <person name="Spergser J."/>
            <person name="Busse H.-J."/>
        </authorList>
    </citation>
    <scope>NUCLEOTIDE SEQUENCE</scope>
    <source>
        <strain evidence="7">32A</strain>
    </source>
</reference>
<dbReference type="SUPFAM" id="SSF81271">
    <property type="entry name" value="TGS-like"/>
    <property type="match status" value="1"/>
</dbReference>
<dbReference type="GO" id="GO:0046872">
    <property type="term" value="F:metal ion binding"/>
    <property type="evidence" value="ECO:0007669"/>
    <property type="project" value="UniProtKB-KW"/>
</dbReference>
<dbReference type="Gene3D" id="1.10.150.300">
    <property type="entry name" value="TGS-like domain"/>
    <property type="match status" value="1"/>
</dbReference>
<dbReference type="AlphaFoldDB" id="A0A975PER8"/>
<keyword evidence="8" id="KW-1185">Reference proteome</keyword>
<dbReference type="HAMAP" id="MF_00944">
    <property type="entry name" value="YchF_OLA1_ATPase"/>
    <property type="match status" value="1"/>
</dbReference>
<dbReference type="NCBIfam" id="TIGR00092">
    <property type="entry name" value="redox-regulated ATPase YchF"/>
    <property type="match status" value="1"/>
</dbReference>
<evidence type="ECO:0000256" key="3">
    <source>
        <dbReference type="ARBA" id="ARBA00022840"/>
    </source>
</evidence>